<evidence type="ECO:0000256" key="7">
    <source>
        <dbReference type="ARBA" id="ARBA00023295"/>
    </source>
</evidence>
<evidence type="ECO:0000256" key="1">
    <source>
        <dbReference type="ARBA" id="ARBA00004123"/>
    </source>
</evidence>
<keyword evidence="5" id="KW-0378">Hydrolase</keyword>
<evidence type="ECO:0000256" key="16">
    <source>
        <dbReference type="ARBA" id="ARBA00069950"/>
    </source>
</evidence>
<dbReference type="SUPFAM" id="SSF51445">
    <property type="entry name" value="(Trans)glycosidases"/>
    <property type="match status" value="1"/>
</dbReference>
<evidence type="ECO:0000256" key="11">
    <source>
        <dbReference type="ARBA" id="ARBA00052136"/>
    </source>
</evidence>
<evidence type="ECO:0000256" key="15">
    <source>
        <dbReference type="ARBA" id="ARBA00066938"/>
    </source>
</evidence>
<feature type="region of interest" description="Disordered" evidence="20">
    <location>
        <begin position="1"/>
        <end position="26"/>
    </location>
</feature>
<evidence type="ECO:0000256" key="10">
    <source>
        <dbReference type="ARBA" id="ARBA00050933"/>
    </source>
</evidence>
<keyword evidence="3" id="KW-0963">Cytoplasm</keyword>
<dbReference type="GO" id="GO:0016231">
    <property type="term" value="F:beta-N-acetylglucosaminidase activity"/>
    <property type="evidence" value="ECO:0007669"/>
    <property type="project" value="TreeGrafter"/>
</dbReference>
<evidence type="ECO:0000313" key="22">
    <source>
        <dbReference type="Ensembl" id="ENSSRHP00000074188.1"/>
    </source>
</evidence>
<dbReference type="PANTHER" id="PTHR13170:SF24">
    <property type="entry name" value="O-GLCNACASE"/>
    <property type="match status" value="1"/>
</dbReference>
<gene>
    <name evidence="22" type="primary">oga</name>
</gene>
<keyword evidence="6" id="KW-0539">Nucleus</keyword>
<evidence type="ECO:0000256" key="2">
    <source>
        <dbReference type="ARBA" id="ARBA00004496"/>
    </source>
</evidence>
<comment type="subcellular location">
    <subcellularLocation>
        <location evidence="2">Cytoplasm</location>
    </subcellularLocation>
    <subcellularLocation>
        <location evidence="1">Nucleus</location>
    </subcellularLocation>
</comment>
<dbReference type="AlphaFoldDB" id="A0A673LDF7"/>
<dbReference type="Gene3D" id="1.20.58.240">
    <property type="entry name" value="STAT, domain 1"/>
    <property type="match status" value="1"/>
</dbReference>
<feature type="domain" description="GH84" evidence="21">
    <location>
        <begin position="47"/>
        <end position="323"/>
    </location>
</feature>
<evidence type="ECO:0000256" key="4">
    <source>
        <dbReference type="ARBA" id="ARBA00022553"/>
    </source>
</evidence>
<evidence type="ECO:0000256" key="3">
    <source>
        <dbReference type="ARBA" id="ARBA00022490"/>
    </source>
</evidence>
<dbReference type="InterPro" id="IPR016181">
    <property type="entry name" value="Acyl_CoA_acyltransferase"/>
</dbReference>
<keyword evidence="23" id="KW-1185">Reference proteome</keyword>
<comment type="catalytic activity">
    <reaction evidence="11">
        <text>3-O-(N-acetyl-beta-D-glucosaminyl)-L-threonyl-[protein] + H2O = L-threonyl-[protein] + N-acetyl-D-glucosamine</text>
        <dbReference type="Rhea" id="RHEA:48892"/>
        <dbReference type="Rhea" id="RHEA-COMP:11060"/>
        <dbReference type="Rhea" id="RHEA-COMP:12252"/>
        <dbReference type="ChEBI" id="CHEBI:15377"/>
        <dbReference type="ChEBI" id="CHEBI:30013"/>
        <dbReference type="ChEBI" id="CHEBI:90840"/>
        <dbReference type="ChEBI" id="CHEBI:506227"/>
        <dbReference type="EC" id="3.2.1.169"/>
    </reaction>
</comment>
<sequence>MVQKDKIIESTQSESEANPVPSEAVADTQCPVDEPSIGVERTGRRKFITGVVEGFYGRPWTMEQRKELFRRQQKWGLNTYLYAPKDDYKHRMFWREMYSVEEAEQLTTLISAAKEHGIEFIYAISPGLDITFSNQKEVSTLKRKLDQVSHFGCKSFALLFDDIDHNMCPADKEVFSSFAHAQVSITNEIFQYLGEPEIFLFCPTEYCGTFCYPNVSQSPYLRTIGEKLLPGIEVLWTGPKVVSKDITVESIEEVTKILRRAPVIWDNIHANDYDQKRLFLGPYKGRSTELIPRLKGVLTNPNCEFESNFVAIHTLATWYKSNMNGVRKDVVMSRQVPHSGTKSTSIDVPALTVPSLGTSTTVTTVFQQPIMSPSVPLSDEPHVLGKGEEVEVEKKESDEEPMEMVVEKHDEVEDNKNVNQILTEIVKAKMTEDLRPMDTDKESLTESKSPEMSIQEDSGSDIAPMQTDDQLSKEVFVPGPNEKPLFTAEPLTLEDLTLLAELFYLPYEHGPKAVQMLKEFNWLRANSNYVSVNSNAKDPEKVRIVAEWQSRAENFEEMCCSVIQMFTRLSNSANRTILYDLYPYIWDIKSIISMVKSFVQWLGCRSQSSAQFLSGDQEPWAFRGGLAGEFQRLLPIDGANDLFYQPPPPMPTSKIYTLRPYFPKDESAIYKICKEMFTEGCDGISFSDESPDLIGDRLVGGFLTLSPDYGFVLEDEEGICGYALGTVDVNPFVKKCKMSWIPFMQEKYNKPDTEKDMSEAEKMMLSFHEEEEGLPESFLSNFPSLIKVDIHAKVTDPSVAKSMMGCLLSSLKANGSHGAFCEVRQMDKRMLDFYSKLGCFEVAKMEGFPKDVIIMGRSL</sequence>
<dbReference type="FunFam" id="3.20.20.80:FF:000009">
    <property type="entry name" value="O-GlcNAcase BT_4395"/>
    <property type="match status" value="1"/>
</dbReference>
<dbReference type="GO" id="GO:0102571">
    <property type="term" value="F:[protein]-3-O-(N-acetyl-D-glucosaminyl)-L-serine/L-threonine O-N-acetyl-alpha-D-glucosaminase activity"/>
    <property type="evidence" value="ECO:0007669"/>
    <property type="project" value="UniProtKB-EC"/>
</dbReference>
<evidence type="ECO:0000259" key="21">
    <source>
        <dbReference type="PROSITE" id="PS52009"/>
    </source>
</evidence>
<evidence type="ECO:0000256" key="6">
    <source>
        <dbReference type="ARBA" id="ARBA00023242"/>
    </source>
</evidence>
<dbReference type="InterPro" id="IPR051822">
    <property type="entry name" value="Glycosyl_Hydrolase_84"/>
</dbReference>
<dbReference type="GO" id="GO:0005737">
    <property type="term" value="C:cytoplasm"/>
    <property type="evidence" value="ECO:0007669"/>
    <property type="project" value="UniProtKB-SubCell"/>
</dbReference>
<keyword evidence="7" id="KW-0326">Glycosidase</keyword>
<dbReference type="Gene3D" id="3.40.630.30">
    <property type="match status" value="1"/>
</dbReference>
<dbReference type="GO" id="GO:0005634">
    <property type="term" value="C:nucleus"/>
    <property type="evidence" value="ECO:0007669"/>
    <property type="project" value="UniProtKB-SubCell"/>
</dbReference>
<evidence type="ECO:0000256" key="9">
    <source>
        <dbReference type="ARBA" id="ARBA00033000"/>
    </source>
</evidence>
<dbReference type="SUPFAM" id="SSF55729">
    <property type="entry name" value="Acyl-CoA N-acyltransferases (Nat)"/>
    <property type="match status" value="1"/>
</dbReference>
<protein>
    <recommendedName>
        <fullName evidence="16">Protein O-GlcNAcase</fullName>
        <ecNumber evidence="15">3.2.1.169</ecNumber>
    </recommendedName>
    <alternativeName>
        <fullName evidence="8">Beta-N-acetylhexosaminidase</fullName>
    </alternativeName>
    <alternativeName>
        <fullName evidence="18">Beta-hexosaminidase</fullName>
    </alternativeName>
    <alternativeName>
        <fullName evidence="19">Meningioma-expressed antigen 5</fullName>
    </alternativeName>
    <alternativeName>
        <fullName evidence="17">N-acetyl-beta-D-glucosaminidase</fullName>
    </alternativeName>
    <alternativeName>
        <fullName evidence="9">N-acetyl-beta-glucosaminidase</fullName>
    </alternativeName>
</protein>
<evidence type="ECO:0000256" key="12">
    <source>
        <dbReference type="ARBA" id="ARBA00053832"/>
    </source>
</evidence>
<accession>A0A673LDF7</accession>
<evidence type="ECO:0000256" key="18">
    <source>
        <dbReference type="ARBA" id="ARBA00076634"/>
    </source>
</evidence>
<dbReference type="Proteomes" id="UP000472270">
    <property type="component" value="Unassembled WGS sequence"/>
</dbReference>
<feature type="compositionally biased region" description="Basic and acidic residues" evidence="20">
    <location>
        <begin position="437"/>
        <end position="449"/>
    </location>
</feature>
<dbReference type="GO" id="GO:0006044">
    <property type="term" value="P:N-acetylglucosamine metabolic process"/>
    <property type="evidence" value="ECO:0007669"/>
    <property type="project" value="UniProtKB-ARBA"/>
</dbReference>
<dbReference type="PANTHER" id="PTHR13170">
    <property type="entry name" value="O-GLCNACASE"/>
    <property type="match status" value="1"/>
</dbReference>
<comment type="function">
    <text evidence="12">Cleaves GlcNAc but not GalNAc from O-glycosylated proteins. Deglycosylates a large and diverse number of proteins, such as CRYAB, ELK1, GSDMD, LMNB1 and TAB1. Can use p-nitrophenyl-beta-GlcNAc and 4-methylumbelliferone-GlcNAc as substrates but not p-nitrophenyl-beta-GalNAc or p-nitrophenyl-alpha-GlcNAc (in vitro). Does not bind acetyl-CoA and does not have histone acetyltransferase activity.</text>
</comment>
<dbReference type="EC" id="3.2.1.169" evidence="15"/>
<comment type="similarity">
    <text evidence="13">Belongs to the glycosyl hydrolase 84 family.</text>
</comment>
<evidence type="ECO:0000256" key="19">
    <source>
        <dbReference type="ARBA" id="ARBA00079451"/>
    </source>
</evidence>
<dbReference type="PROSITE" id="PS52009">
    <property type="entry name" value="GH84"/>
    <property type="match status" value="1"/>
</dbReference>
<reference evidence="22" key="1">
    <citation type="submission" date="2025-08" db="UniProtKB">
        <authorList>
            <consortium name="Ensembl"/>
        </authorList>
    </citation>
    <scope>IDENTIFICATION</scope>
</reference>
<comment type="subunit">
    <text evidence="14">Monomer. Interacts with CLOCK.</text>
</comment>
<reference evidence="22" key="2">
    <citation type="submission" date="2025-09" db="UniProtKB">
        <authorList>
            <consortium name="Ensembl"/>
        </authorList>
    </citation>
    <scope>IDENTIFICATION</scope>
</reference>
<dbReference type="GO" id="GO:0009100">
    <property type="term" value="P:glycoprotein metabolic process"/>
    <property type="evidence" value="ECO:0007669"/>
    <property type="project" value="TreeGrafter"/>
</dbReference>
<evidence type="ECO:0000313" key="23">
    <source>
        <dbReference type="Proteomes" id="UP000472270"/>
    </source>
</evidence>
<evidence type="ECO:0000256" key="17">
    <source>
        <dbReference type="ARBA" id="ARBA00076200"/>
    </source>
</evidence>
<dbReference type="InterPro" id="IPR017853">
    <property type="entry name" value="GH"/>
</dbReference>
<feature type="region of interest" description="Disordered" evidence="20">
    <location>
        <begin position="437"/>
        <end position="465"/>
    </location>
</feature>
<dbReference type="Gene3D" id="3.20.20.80">
    <property type="entry name" value="Glycosidases"/>
    <property type="match status" value="1"/>
</dbReference>
<evidence type="ECO:0000256" key="8">
    <source>
        <dbReference type="ARBA" id="ARBA00030512"/>
    </source>
</evidence>
<evidence type="ECO:0000256" key="5">
    <source>
        <dbReference type="ARBA" id="ARBA00022801"/>
    </source>
</evidence>
<comment type="catalytic activity">
    <reaction evidence="10">
        <text>3-O-(N-acetyl-beta-D-glucosaminyl)-L-seryl-[protein] + H2O = N-acetyl-D-glucosamine + L-seryl-[protein]</text>
        <dbReference type="Rhea" id="RHEA:48876"/>
        <dbReference type="Rhea" id="RHEA-COMP:9863"/>
        <dbReference type="Rhea" id="RHEA-COMP:12251"/>
        <dbReference type="ChEBI" id="CHEBI:15377"/>
        <dbReference type="ChEBI" id="CHEBI:29999"/>
        <dbReference type="ChEBI" id="CHEBI:90838"/>
        <dbReference type="ChEBI" id="CHEBI:506227"/>
        <dbReference type="EC" id="3.2.1.169"/>
    </reaction>
</comment>
<proteinExistence type="inferred from homology"/>
<dbReference type="FunFam" id="1.20.58.240:FF:000001">
    <property type="entry name" value="O-GlcNAcase like"/>
    <property type="match status" value="1"/>
</dbReference>
<organism evidence="22 23">
    <name type="scientific">Sinocyclocheilus rhinocerous</name>
    <dbReference type="NCBI Taxonomy" id="307959"/>
    <lineage>
        <taxon>Eukaryota</taxon>
        <taxon>Metazoa</taxon>
        <taxon>Chordata</taxon>
        <taxon>Craniata</taxon>
        <taxon>Vertebrata</taxon>
        <taxon>Euteleostomi</taxon>
        <taxon>Actinopterygii</taxon>
        <taxon>Neopterygii</taxon>
        <taxon>Teleostei</taxon>
        <taxon>Ostariophysi</taxon>
        <taxon>Cypriniformes</taxon>
        <taxon>Cyprinidae</taxon>
        <taxon>Cyprininae</taxon>
        <taxon>Sinocyclocheilus</taxon>
    </lineage>
</organism>
<name>A0A673LDF7_9TELE</name>
<dbReference type="InterPro" id="IPR011496">
    <property type="entry name" value="O-GlcNAcase_cat"/>
</dbReference>
<dbReference type="Pfam" id="PF07555">
    <property type="entry name" value="NAGidase"/>
    <property type="match status" value="1"/>
</dbReference>
<dbReference type="Ensembl" id="ENSSRHT00000076213.1">
    <property type="protein sequence ID" value="ENSSRHP00000074188.1"/>
    <property type="gene ID" value="ENSSRHG00000035719.1"/>
</dbReference>
<dbReference type="FunFam" id="3.40.630.30:FF:000023">
    <property type="entry name" value="protein O-GlcNAcase"/>
    <property type="match status" value="1"/>
</dbReference>
<evidence type="ECO:0000256" key="13">
    <source>
        <dbReference type="ARBA" id="ARBA00061635"/>
    </source>
</evidence>
<keyword evidence="4" id="KW-0597">Phosphoprotein</keyword>
<evidence type="ECO:0000256" key="20">
    <source>
        <dbReference type="SAM" id="MobiDB-lite"/>
    </source>
</evidence>
<evidence type="ECO:0000256" key="14">
    <source>
        <dbReference type="ARBA" id="ARBA00062548"/>
    </source>
</evidence>